<dbReference type="NCBIfam" id="NF047752">
    <property type="entry name" value="MntA_antitoxin"/>
    <property type="match status" value="1"/>
</dbReference>
<evidence type="ECO:0000313" key="2">
    <source>
        <dbReference type="EMBL" id="SHK23510.1"/>
    </source>
</evidence>
<keyword evidence="3" id="KW-1185">Reference proteome</keyword>
<reference evidence="3" key="1">
    <citation type="submission" date="2016-11" db="EMBL/GenBank/DDBJ databases">
        <authorList>
            <person name="Varghese N."/>
            <person name="Submissions S."/>
        </authorList>
    </citation>
    <scope>NUCLEOTIDE SEQUENCE [LARGE SCALE GENOMIC DNA]</scope>
    <source>
        <strain evidence="3">DSM 15212 / CIP 107654 / DViRD3</strain>
    </source>
</reference>
<dbReference type="RefSeq" id="WP_073151105.1">
    <property type="nucleotide sequence ID" value="NZ_FRAG01000038.1"/>
</dbReference>
<dbReference type="SUPFAM" id="SSF81301">
    <property type="entry name" value="Nucleotidyltransferase"/>
    <property type="match status" value="1"/>
</dbReference>
<dbReference type="CDD" id="cd05403">
    <property type="entry name" value="NT_KNTase_like"/>
    <property type="match status" value="1"/>
</dbReference>
<dbReference type="AlphaFoldDB" id="A0A1M6QTS1"/>
<dbReference type="STRING" id="1121301.SAMN02745912_02724"/>
<proteinExistence type="predicted"/>
<dbReference type="InterPro" id="IPR052930">
    <property type="entry name" value="TA_antitoxin_MntA"/>
</dbReference>
<dbReference type="InterPro" id="IPR041633">
    <property type="entry name" value="Polbeta"/>
</dbReference>
<feature type="domain" description="Polymerase beta nucleotidyltransferase" evidence="1">
    <location>
        <begin position="7"/>
        <end position="99"/>
    </location>
</feature>
<dbReference type="Pfam" id="PF18765">
    <property type="entry name" value="Polbeta"/>
    <property type="match status" value="1"/>
</dbReference>
<evidence type="ECO:0000259" key="1">
    <source>
        <dbReference type="Pfam" id="PF18765"/>
    </source>
</evidence>
<sequence>MDNNLINRLIKILKKNNKIIMAYVFGSIVKGNETKDSDIDIAIYISKGEIDAFEYLSLKRELMDVSSKEVDIVILNDANPLIKQEIFRDGKKLFSRDKELESNFIVHSLFEYEDMKKYYDLSYKSMITRIRKEVEKHGQN</sequence>
<dbReference type="InterPro" id="IPR043519">
    <property type="entry name" value="NT_sf"/>
</dbReference>
<dbReference type="OrthoDB" id="90159at2"/>
<dbReference type="Proteomes" id="UP000184465">
    <property type="component" value="Unassembled WGS sequence"/>
</dbReference>
<dbReference type="Gene3D" id="3.30.460.10">
    <property type="entry name" value="Beta Polymerase, domain 2"/>
    <property type="match status" value="1"/>
</dbReference>
<accession>A0A1M6QTS1</accession>
<name>A0A1M6QTS1_PARC5</name>
<dbReference type="EMBL" id="FRAG01000038">
    <property type="protein sequence ID" value="SHK23510.1"/>
    <property type="molecule type" value="Genomic_DNA"/>
</dbReference>
<evidence type="ECO:0000313" key="3">
    <source>
        <dbReference type="Proteomes" id="UP000184465"/>
    </source>
</evidence>
<dbReference type="PANTHER" id="PTHR43852">
    <property type="entry name" value="NUCLEOTIDYLTRANSFERASE"/>
    <property type="match status" value="1"/>
</dbReference>
<protein>
    <recommendedName>
        <fullName evidence="1">Polymerase beta nucleotidyltransferase domain-containing protein</fullName>
    </recommendedName>
</protein>
<organism evidence="2 3">
    <name type="scientific">Paramaledivibacter caminithermalis (strain DSM 15212 / CIP 107654 / DViRD3)</name>
    <name type="common">Clostridium caminithermale</name>
    <dbReference type="NCBI Taxonomy" id="1121301"/>
    <lineage>
        <taxon>Bacteria</taxon>
        <taxon>Bacillati</taxon>
        <taxon>Bacillota</taxon>
        <taxon>Clostridia</taxon>
        <taxon>Peptostreptococcales</taxon>
        <taxon>Caminicellaceae</taxon>
        <taxon>Paramaledivibacter</taxon>
    </lineage>
</organism>
<gene>
    <name evidence="2" type="ORF">SAMN02745912_02724</name>
</gene>
<dbReference type="PANTHER" id="PTHR43852:SF3">
    <property type="entry name" value="NUCLEOTIDYLTRANSFERASE"/>
    <property type="match status" value="1"/>
</dbReference>